<keyword evidence="1" id="KW-1133">Transmembrane helix</keyword>
<gene>
    <name evidence="2" type="ORF">RCA23_c18420</name>
</gene>
<evidence type="ECO:0000313" key="3">
    <source>
        <dbReference type="Proteomes" id="UP000028680"/>
    </source>
</evidence>
<dbReference type="RefSeq" id="WP_044050101.1">
    <property type="nucleotide sequence ID" value="NZ_CP003984.1"/>
</dbReference>
<dbReference type="Proteomes" id="UP000028680">
    <property type="component" value="Chromosome"/>
</dbReference>
<evidence type="ECO:0000256" key="1">
    <source>
        <dbReference type="SAM" id="Phobius"/>
    </source>
</evidence>
<dbReference type="AlphaFoldDB" id="A0AAN0RJH9"/>
<reference evidence="2 3" key="1">
    <citation type="journal article" date="2014" name="ISME J.">
        <title>Adaptation of an abundant Roseobacter RCA organism to pelagic systems revealed by genomic and transcriptomic analyses.</title>
        <authorList>
            <person name="Voget S."/>
            <person name="Wemheuer B."/>
            <person name="Brinkhoff T."/>
            <person name="Vollmers J."/>
            <person name="Dietrich S."/>
            <person name="Giebel H.A."/>
            <person name="Beardsley C."/>
            <person name="Sardemann C."/>
            <person name="Bakenhus I."/>
            <person name="Billerbeck S."/>
            <person name="Daniel R."/>
            <person name="Simon M."/>
        </authorList>
    </citation>
    <scope>NUCLEOTIDE SEQUENCE [LARGE SCALE GENOMIC DNA]</scope>
    <source>
        <strain evidence="2 3">RCA23</strain>
    </source>
</reference>
<dbReference type="KEGG" id="ptp:RCA23_c18420"/>
<feature type="transmembrane region" description="Helical" evidence="1">
    <location>
        <begin position="26"/>
        <end position="44"/>
    </location>
</feature>
<name>A0AAN0RJH9_9RHOB</name>
<dbReference type="EMBL" id="CP003984">
    <property type="protein sequence ID" value="AII87373.1"/>
    <property type="molecule type" value="Genomic_DNA"/>
</dbReference>
<keyword evidence="3" id="KW-1185">Reference proteome</keyword>
<keyword evidence="1" id="KW-0472">Membrane</keyword>
<protein>
    <recommendedName>
        <fullName evidence="4">Tetratricopeptide repeat-like domain-containing protein</fullName>
    </recommendedName>
</protein>
<organism evidence="2 3">
    <name type="scientific">Planktomarina temperata RCA23</name>
    <dbReference type="NCBI Taxonomy" id="666509"/>
    <lineage>
        <taxon>Bacteria</taxon>
        <taxon>Pseudomonadati</taxon>
        <taxon>Pseudomonadota</taxon>
        <taxon>Alphaproteobacteria</taxon>
        <taxon>Rhodobacterales</taxon>
        <taxon>Paracoccaceae</taxon>
        <taxon>Planktomarina</taxon>
    </lineage>
</organism>
<accession>A0AAN0RJH9</accession>
<evidence type="ECO:0000313" key="2">
    <source>
        <dbReference type="EMBL" id="AII87373.1"/>
    </source>
</evidence>
<proteinExistence type="predicted"/>
<sequence>MSDTDSFIDEVTEEVRRDRLFGYFRRYGWIPAVIIFALVGGTAYNEWSKAQVAQVAQARGDALLDALELEDEAEQAAALSAIAREDEDALVAKLLAAGVEADQAADLLRSVAADDTQPKYIRDLARLKMASTAGVLTLDEAAAILAELSEPGGVYRNVATELLVAMHLQRGETQAALELLQAHIKDAEASSEQIQRMGELIVALGASPELAN</sequence>
<keyword evidence="1" id="KW-0812">Transmembrane</keyword>
<evidence type="ECO:0008006" key="4">
    <source>
        <dbReference type="Google" id="ProtNLM"/>
    </source>
</evidence>